<evidence type="ECO:0000256" key="3">
    <source>
        <dbReference type="ARBA" id="ARBA00006667"/>
    </source>
</evidence>
<keyword evidence="8" id="KW-0479">Metal-binding</keyword>
<sequence>MAAEPTKVEDQVAGEAPTVAPTEPAPQAAETKVADAAPPAESAAVASTDGAADAAPAAEAPAAVPAAVPAPAQDASAKEESKEEQKEEPKEEPSAKEEPKETPLTKLANRLPAIKEKAGHDEMWGVTLVDIDHAPTAVVLQKFLRANGGDVALAESQLTSALEWRKTTNPAALLDEKAYDQAKFGDLGYVTTHEGSDGKQTIITWNIYGAVKNNKATFGDIKEFLDWRVALMELGMRKLNIDKATTAIPDGAEDPYQMVQVHDYQSVSFLRMDPHIKAASKVTIQTLSMAYPEVLSHKYFVNVPTIMGWVFSALKLFLSPATLRKFHPLSSGAGLAGEIPAFASSLPKEYGGSGPGVKEGLTVKLTEAPVSGEAEKADEPAAAAATAEDSTPKADDAPQEAPKEEVKEESKEEAKEEAKEVPAAEAKPEEAAAKNTAVPAEAAPAGPTAAEVKA</sequence>
<keyword evidence="5 16" id="KW-0813">Transport</keyword>
<dbReference type="InterPro" id="IPR036273">
    <property type="entry name" value="CRAL/TRIO_N_dom_sf"/>
</dbReference>
<evidence type="ECO:0000256" key="11">
    <source>
        <dbReference type="ARBA" id="ARBA00023004"/>
    </source>
</evidence>
<dbReference type="GO" id="GO:0032541">
    <property type="term" value="C:cortical endoplasmic reticulum"/>
    <property type="evidence" value="ECO:0007669"/>
    <property type="project" value="TreeGrafter"/>
</dbReference>
<evidence type="ECO:0000256" key="1">
    <source>
        <dbReference type="ARBA" id="ARBA00001970"/>
    </source>
</evidence>
<evidence type="ECO:0000256" key="15">
    <source>
        <dbReference type="ARBA" id="ARBA00024180"/>
    </source>
</evidence>
<dbReference type="GO" id="GO:0017157">
    <property type="term" value="P:regulation of exocytosis"/>
    <property type="evidence" value="ECO:0007669"/>
    <property type="project" value="TreeGrafter"/>
</dbReference>
<feature type="compositionally biased region" description="Basic and acidic residues" evidence="17">
    <location>
        <begin position="1"/>
        <end position="10"/>
    </location>
</feature>
<dbReference type="InterPro" id="IPR042938">
    <property type="entry name" value="Sfh5"/>
</dbReference>
<dbReference type="InterPro" id="IPR001251">
    <property type="entry name" value="CRAL-TRIO_dom"/>
</dbReference>
<dbReference type="Pfam" id="PF00650">
    <property type="entry name" value="CRAL_TRIO"/>
    <property type="match status" value="1"/>
</dbReference>
<comment type="catalytic activity">
    <reaction evidence="14">
        <text>a 1,2-diacyl-sn-glycero-3-phospho-(1D-myo-inositol)(in) = a 1,2-diacyl-sn-glycero-3-phospho-(1D-myo-inositol)(out)</text>
        <dbReference type="Rhea" id="RHEA:38691"/>
        <dbReference type="ChEBI" id="CHEBI:57880"/>
    </reaction>
    <physiologicalReaction direction="left-to-right" evidence="14">
        <dbReference type="Rhea" id="RHEA:38692"/>
    </physiologicalReaction>
</comment>
<keyword evidence="7" id="KW-0349">Heme</keyword>
<feature type="region of interest" description="Disordered" evidence="17">
    <location>
        <begin position="1"/>
        <end position="109"/>
    </location>
</feature>
<dbReference type="SUPFAM" id="SSF52087">
    <property type="entry name" value="CRAL/TRIO domain"/>
    <property type="match status" value="1"/>
</dbReference>
<keyword evidence="9 16" id="KW-0256">Endoplasmic reticulum</keyword>
<keyword evidence="12 16" id="KW-0445">Lipid transport</keyword>
<dbReference type="SMART" id="SM00516">
    <property type="entry name" value="SEC14"/>
    <property type="match status" value="1"/>
</dbReference>
<dbReference type="GO" id="GO:0005886">
    <property type="term" value="C:plasma membrane"/>
    <property type="evidence" value="ECO:0007669"/>
    <property type="project" value="TreeGrafter"/>
</dbReference>
<feature type="compositionally biased region" description="Low complexity" evidence="17">
    <location>
        <begin position="433"/>
        <end position="454"/>
    </location>
</feature>
<evidence type="ECO:0000256" key="7">
    <source>
        <dbReference type="ARBA" id="ARBA00022617"/>
    </source>
</evidence>
<keyword evidence="13 16" id="KW-0472">Membrane</keyword>
<evidence type="ECO:0000313" key="19">
    <source>
        <dbReference type="EMBL" id="SPO03765.1"/>
    </source>
</evidence>
<organism evidence="19 20">
    <name type="scientific">Cephalotrichum gorgonifer</name>
    <dbReference type="NCBI Taxonomy" id="2041049"/>
    <lineage>
        <taxon>Eukaryota</taxon>
        <taxon>Fungi</taxon>
        <taxon>Dikarya</taxon>
        <taxon>Ascomycota</taxon>
        <taxon>Pezizomycotina</taxon>
        <taxon>Sordariomycetes</taxon>
        <taxon>Hypocreomycetidae</taxon>
        <taxon>Microascales</taxon>
        <taxon>Microascaceae</taxon>
        <taxon>Cephalotrichum</taxon>
    </lineage>
</organism>
<comment type="subcellular location">
    <subcellularLocation>
        <location evidence="16">Cytoplasm</location>
    </subcellularLocation>
    <subcellularLocation>
        <location evidence="2 16">Endoplasmic reticulum membrane</location>
        <topology evidence="2 16">Peripheral membrane protein</topology>
    </subcellularLocation>
    <subcellularLocation>
        <location evidence="16">Microsome membrane</location>
        <topology evidence="16">Peripheral membrane protein</topology>
    </subcellularLocation>
</comment>
<dbReference type="Pfam" id="PF03765">
    <property type="entry name" value="CRAL_TRIO_N"/>
    <property type="match status" value="1"/>
</dbReference>
<dbReference type="Gene3D" id="3.40.525.10">
    <property type="entry name" value="CRAL-TRIO lipid binding domain"/>
    <property type="match status" value="1"/>
</dbReference>
<comment type="cofactor">
    <cofactor evidence="1">
        <name>heme b</name>
        <dbReference type="ChEBI" id="CHEBI:60344"/>
    </cofactor>
</comment>
<proteinExistence type="inferred from homology"/>
<name>A0AAE8SWG2_9PEZI</name>
<evidence type="ECO:0000259" key="18">
    <source>
        <dbReference type="PROSITE" id="PS50191"/>
    </source>
</evidence>
<reference evidence="19" key="1">
    <citation type="submission" date="2018-03" db="EMBL/GenBank/DDBJ databases">
        <authorList>
            <person name="Guldener U."/>
        </authorList>
    </citation>
    <scope>NUCLEOTIDE SEQUENCE</scope>
</reference>
<evidence type="ECO:0000256" key="10">
    <source>
        <dbReference type="ARBA" id="ARBA00022848"/>
    </source>
</evidence>
<dbReference type="InterPro" id="IPR011074">
    <property type="entry name" value="CRAL/TRIO_N_dom"/>
</dbReference>
<evidence type="ECO:0000256" key="14">
    <source>
        <dbReference type="ARBA" id="ARBA00024146"/>
    </source>
</evidence>
<evidence type="ECO:0000313" key="20">
    <source>
        <dbReference type="Proteomes" id="UP001187682"/>
    </source>
</evidence>
<dbReference type="GO" id="GO:0046872">
    <property type="term" value="F:metal ion binding"/>
    <property type="evidence" value="ECO:0007669"/>
    <property type="project" value="UniProtKB-KW"/>
</dbReference>
<feature type="compositionally biased region" description="Basic and acidic residues" evidence="17">
    <location>
        <begin position="76"/>
        <end position="103"/>
    </location>
</feature>
<evidence type="ECO:0000256" key="5">
    <source>
        <dbReference type="ARBA" id="ARBA00022448"/>
    </source>
</evidence>
<keyword evidence="11" id="KW-0408">Iron</keyword>
<evidence type="ECO:0000256" key="9">
    <source>
        <dbReference type="ARBA" id="ARBA00022824"/>
    </source>
</evidence>
<dbReference type="SUPFAM" id="SSF46938">
    <property type="entry name" value="CRAL/TRIO N-terminal domain"/>
    <property type="match status" value="1"/>
</dbReference>
<comment type="similarity">
    <text evidence="3 16">Belongs to the SFH5 family.</text>
</comment>
<evidence type="ECO:0000256" key="17">
    <source>
        <dbReference type="SAM" id="MobiDB-lite"/>
    </source>
</evidence>
<dbReference type="PANTHER" id="PTHR47669:SF1">
    <property type="entry name" value="PHOSPHATIDYLINOSITOL TRANSFER PROTEIN SFH5"/>
    <property type="match status" value="1"/>
</dbReference>
<feature type="compositionally biased region" description="Low complexity" evidence="17">
    <location>
        <begin position="380"/>
        <end position="389"/>
    </location>
</feature>
<feature type="compositionally biased region" description="Low complexity" evidence="17">
    <location>
        <begin position="13"/>
        <end position="75"/>
    </location>
</feature>
<feature type="compositionally biased region" description="Basic and acidic residues" evidence="17">
    <location>
        <begin position="390"/>
        <end position="432"/>
    </location>
</feature>
<dbReference type="GO" id="GO:0043001">
    <property type="term" value="P:Golgi to plasma membrane protein transport"/>
    <property type="evidence" value="ECO:0007669"/>
    <property type="project" value="TreeGrafter"/>
</dbReference>
<comment type="caution">
    <text evidence="19">The sequence shown here is derived from an EMBL/GenBank/DDBJ whole genome shotgun (WGS) entry which is preliminary data.</text>
</comment>
<keyword evidence="6 16" id="KW-0963">Cytoplasm</keyword>
<feature type="domain" description="CRAL-TRIO" evidence="18">
    <location>
        <begin position="223"/>
        <end position="358"/>
    </location>
</feature>
<dbReference type="GO" id="GO:0005789">
    <property type="term" value="C:endoplasmic reticulum membrane"/>
    <property type="evidence" value="ECO:0007669"/>
    <property type="project" value="UniProtKB-SubCell"/>
</dbReference>
<dbReference type="PANTHER" id="PTHR47669">
    <property type="entry name" value="PHOSPHATIDYLINOSITOL TRANSFER PROTEIN SFH5"/>
    <property type="match status" value="1"/>
</dbReference>
<gene>
    <name evidence="19" type="ORF">DNG_06448</name>
</gene>
<keyword evidence="10 16" id="KW-0492">Microsome</keyword>
<dbReference type="EMBL" id="ONZQ02000009">
    <property type="protein sequence ID" value="SPO03765.1"/>
    <property type="molecule type" value="Genomic_DNA"/>
</dbReference>
<dbReference type="CDD" id="cd00170">
    <property type="entry name" value="SEC14"/>
    <property type="match status" value="1"/>
</dbReference>
<dbReference type="PROSITE" id="PS50191">
    <property type="entry name" value="CRAL_TRIO"/>
    <property type="match status" value="1"/>
</dbReference>
<evidence type="ECO:0000256" key="12">
    <source>
        <dbReference type="ARBA" id="ARBA00023055"/>
    </source>
</evidence>
<evidence type="ECO:0000256" key="6">
    <source>
        <dbReference type="ARBA" id="ARBA00022490"/>
    </source>
</evidence>
<comment type="function">
    <text evidence="15">Non-classical phosphatidylinositol (PtdIns) transfer protein (PITP), which exhibits PtdIns-binding/transfer activity in the absence of detectable PtdCho-binding/transfer activity. Regulates PtdIns(4,5)P2 homeostasis at the plasma membrane. Heme-binding protein that may play a role in organic oxidant-induced stress responses.</text>
</comment>
<evidence type="ECO:0000256" key="2">
    <source>
        <dbReference type="ARBA" id="ARBA00004406"/>
    </source>
</evidence>
<dbReference type="Proteomes" id="UP001187682">
    <property type="component" value="Unassembled WGS sequence"/>
</dbReference>
<protein>
    <recommendedName>
        <fullName evidence="4 16">Phosphatidylinositol transfer protein SFH5</fullName>
        <shortName evidence="16">PITP SFH5</shortName>
    </recommendedName>
</protein>
<evidence type="ECO:0000256" key="4">
    <source>
        <dbReference type="ARBA" id="ARBA00018320"/>
    </source>
</evidence>
<evidence type="ECO:0000256" key="13">
    <source>
        <dbReference type="ARBA" id="ARBA00023136"/>
    </source>
</evidence>
<evidence type="ECO:0000256" key="8">
    <source>
        <dbReference type="ARBA" id="ARBA00022723"/>
    </source>
</evidence>
<evidence type="ECO:0000256" key="16">
    <source>
        <dbReference type="RuleBase" id="RU367059"/>
    </source>
</evidence>
<dbReference type="AlphaFoldDB" id="A0AAE8SWG2"/>
<dbReference type="GO" id="GO:0005829">
    <property type="term" value="C:cytosol"/>
    <property type="evidence" value="ECO:0007669"/>
    <property type="project" value="TreeGrafter"/>
</dbReference>
<feature type="region of interest" description="Disordered" evidence="17">
    <location>
        <begin position="371"/>
        <end position="454"/>
    </location>
</feature>
<accession>A0AAE8SWG2</accession>
<dbReference type="GO" id="GO:0008526">
    <property type="term" value="F:phosphatidylinositol transfer activity"/>
    <property type="evidence" value="ECO:0007669"/>
    <property type="project" value="UniProtKB-UniRule"/>
</dbReference>
<keyword evidence="20" id="KW-1185">Reference proteome</keyword>
<dbReference type="InterPro" id="IPR036865">
    <property type="entry name" value="CRAL-TRIO_dom_sf"/>
</dbReference>